<dbReference type="PANTHER" id="PTHR45661:SF3">
    <property type="entry name" value="IG-LIKE DOMAIN-CONTAINING PROTEIN"/>
    <property type="match status" value="1"/>
</dbReference>
<name>A0A9D1F3I4_9FIRM</name>
<dbReference type="SUPFAM" id="SSF56112">
    <property type="entry name" value="Protein kinase-like (PK-like)"/>
    <property type="match status" value="1"/>
</dbReference>
<reference evidence="2" key="1">
    <citation type="submission" date="2020-10" db="EMBL/GenBank/DDBJ databases">
        <authorList>
            <person name="Gilroy R."/>
        </authorList>
    </citation>
    <scope>NUCLEOTIDE SEQUENCE</scope>
    <source>
        <strain evidence="2">CHK178-757</strain>
    </source>
</reference>
<dbReference type="InterPro" id="IPR005046">
    <property type="entry name" value="DUF285"/>
</dbReference>
<dbReference type="InterPro" id="IPR011009">
    <property type="entry name" value="Kinase-like_dom_sf"/>
</dbReference>
<dbReference type="Gene3D" id="3.80.10.10">
    <property type="entry name" value="Ribonuclease Inhibitor"/>
    <property type="match status" value="1"/>
</dbReference>
<proteinExistence type="predicted"/>
<organism evidence="2 3">
    <name type="scientific">Candidatus Scybalocola faecigallinarum</name>
    <dbReference type="NCBI Taxonomy" id="2840941"/>
    <lineage>
        <taxon>Bacteria</taxon>
        <taxon>Bacillati</taxon>
        <taxon>Bacillota</taxon>
        <taxon>Clostridia</taxon>
        <taxon>Lachnospirales</taxon>
        <taxon>Lachnospiraceae</taxon>
        <taxon>Lachnospiraceae incertae sedis</taxon>
        <taxon>Candidatus Scybalocola (ex Gilroy et al. 2021)</taxon>
    </lineage>
</organism>
<feature type="domain" description="Protein kinase" evidence="1">
    <location>
        <begin position="1"/>
        <end position="171"/>
    </location>
</feature>
<evidence type="ECO:0000259" key="1">
    <source>
        <dbReference type="PROSITE" id="PS50011"/>
    </source>
</evidence>
<comment type="caution">
    <text evidence="2">The sequence shown here is derived from an EMBL/GenBank/DDBJ whole genome shotgun (WGS) entry which is preliminary data.</text>
</comment>
<dbReference type="SUPFAM" id="SSF52047">
    <property type="entry name" value="RNI-like"/>
    <property type="match status" value="1"/>
</dbReference>
<dbReference type="InterPro" id="IPR053139">
    <property type="entry name" value="Surface_bspA-like"/>
</dbReference>
<reference evidence="2" key="2">
    <citation type="journal article" date="2021" name="PeerJ">
        <title>Extensive microbial diversity within the chicken gut microbiome revealed by metagenomics and culture.</title>
        <authorList>
            <person name="Gilroy R."/>
            <person name="Ravi A."/>
            <person name="Getino M."/>
            <person name="Pursley I."/>
            <person name="Horton D.L."/>
            <person name="Alikhan N.F."/>
            <person name="Baker D."/>
            <person name="Gharbi K."/>
            <person name="Hall N."/>
            <person name="Watson M."/>
            <person name="Adriaenssens E.M."/>
            <person name="Foster-Nyarko E."/>
            <person name="Jarju S."/>
            <person name="Secka A."/>
            <person name="Antonio M."/>
            <person name="Oren A."/>
            <person name="Chaudhuri R.R."/>
            <person name="La Ragione R."/>
            <person name="Hildebrand F."/>
            <person name="Pallen M.J."/>
        </authorList>
    </citation>
    <scope>NUCLEOTIDE SEQUENCE</scope>
    <source>
        <strain evidence="2">CHK178-757</strain>
    </source>
</reference>
<dbReference type="Pfam" id="PF03382">
    <property type="entry name" value="DUF285"/>
    <property type="match status" value="1"/>
</dbReference>
<evidence type="ECO:0000313" key="3">
    <source>
        <dbReference type="Proteomes" id="UP000823927"/>
    </source>
</evidence>
<dbReference type="InterPro" id="IPR032675">
    <property type="entry name" value="LRR_dom_sf"/>
</dbReference>
<sequence length="466" mass="53103">MYRPVVQDLAILHASGQIHGNISPEAVDVRSRIRFCFPLTEEAAKGYDTNQEIFVHLLPPNKKENSSEHDGSIRDIHIRRSPAYIPLEQLIDAKKIDARSDVYSLCAVLYYLITKTEPLEVQERISGAELKKPSEMGIEISSSQEAALLKGLEEMGKNRYANGGELYRALYGVAYGEKKEKGIHREKRNPDSQKTERKKNFLRSGWTVKDDVKEIEKLRSVTFLDHIPQTKEEKWDVSQEEDGSVMAWLDETDGEYDLYIGSDSVIVAGKNCSWMFQNCSNLKSITFDENFDTSEVMDMSYMFFGCSALEELDVRSFDTSHVTSMNYMFANCSRLSRLKVSGFDTSRVTRMSGMFSGCSRLTKLNVSNFDTSQVTDMSFMFYNCSNLSRLDIEGFDTSRVKKMRSMFYGCNAVLNVSGFDTSKVTDVSPMFSNCAINGAIPGSNRHSLRNAFYSEDYRRKYDIRKR</sequence>
<dbReference type="AlphaFoldDB" id="A0A9D1F3I4"/>
<dbReference type="PROSITE" id="PS50011">
    <property type="entry name" value="PROTEIN_KINASE_DOM"/>
    <property type="match status" value="1"/>
</dbReference>
<accession>A0A9D1F3I4</accession>
<dbReference type="GO" id="GO:0004672">
    <property type="term" value="F:protein kinase activity"/>
    <property type="evidence" value="ECO:0007669"/>
    <property type="project" value="InterPro"/>
</dbReference>
<dbReference type="InterPro" id="IPR000719">
    <property type="entry name" value="Prot_kinase_dom"/>
</dbReference>
<gene>
    <name evidence="2" type="ORF">IAB46_04575</name>
</gene>
<dbReference type="InterPro" id="IPR011889">
    <property type="entry name" value="Liste_lipo_26"/>
</dbReference>
<dbReference type="EMBL" id="DVIT01000016">
    <property type="protein sequence ID" value="HIS46834.1"/>
    <property type="molecule type" value="Genomic_DNA"/>
</dbReference>
<dbReference type="GO" id="GO:0005524">
    <property type="term" value="F:ATP binding"/>
    <property type="evidence" value="ECO:0007669"/>
    <property type="project" value="InterPro"/>
</dbReference>
<protein>
    <submittedName>
        <fullName evidence="2">BspA family leucine-rich repeat surface protein</fullName>
    </submittedName>
</protein>
<dbReference type="PANTHER" id="PTHR45661">
    <property type="entry name" value="SURFACE ANTIGEN"/>
    <property type="match status" value="1"/>
</dbReference>
<evidence type="ECO:0000313" key="2">
    <source>
        <dbReference type="EMBL" id="HIS46834.1"/>
    </source>
</evidence>
<dbReference type="Gene3D" id="1.10.510.10">
    <property type="entry name" value="Transferase(Phosphotransferase) domain 1"/>
    <property type="match status" value="1"/>
</dbReference>
<dbReference type="NCBIfam" id="TIGR02167">
    <property type="entry name" value="Liste_lipo_26"/>
    <property type="match status" value="6"/>
</dbReference>
<dbReference type="Proteomes" id="UP000823927">
    <property type="component" value="Unassembled WGS sequence"/>
</dbReference>